<evidence type="ECO:0000313" key="2">
    <source>
        <dbReference type="Proteomes" id="UP000001017"/>
    </source>
</evidence>
<organism evidence="1 2">
    <name type="scientific">Thermoplasma volcanium (strain ATCC 51530 / DSM 4299 / JCM 9571 / NBRC 15438 / GSS1)</name>
    <dbReference type="NCBI Taxonomy" id="273116"/>
    <lineage>
        <taxon>Archaea</taxon>
        <taxon>Methanobacteriati</taxon>
        <taxon>Thermoplasmatota</taxon>
        <taxon>Thermoplasmata</taxon>
        <taxon>Thermoplasmatales</taxon>
        <taxon>Thermoplasmataceae</taxon>
        <taxon>Thermoplasma</taxon>
    </lineage>
</organism>
<evidence type="ECO:0000313" key="1">
    <source>
        <dbReference type="EMBL" id="BAB59315.1"/>
    </source>
</evidence>
<protein>
    <submittedName>
        <fullName evidence="1">TVG0181068 protein</fullName>
    </submittedName>
</protein>
<dbReference type="RefSeq" id="WP_010916428.1">
    <property type="nucleotide sequence ID" value="NC_002689.2"/>
</dbReference>
<gene>
    <name evidence="1" type="ORF">TVG0181068</name>
</gene>
<dbReference type="HOGENOM" id="CLU_046006_18_5_2"/>
<keyword evidence="2" id="KW-1185">Reference proteome</keyword>
<dbReference type="AlphaFoldDB" id="Q97CC9"/>
<dbReference type="STRING" id="273116.gene:9380943"/>
<proteinExistence type="predicted"/>
<reference evidence="1 2" key="2">
    <citation type="journal article" date="2000" name="Proc. Natl. Acad. Sci. U.S.A.">
        <title>Archaeal adaptation to higher temperatures revealed by genomic sequence of Thermoplasma volcanium.</title>
        <authorList>
            <person name="Kawashima T."/>
            <person name="Amano N."/>
            <person name="Koike H."/>
            <person name="Makino S."/>
            <person name="Higuchi S."/>
            <person name="Kawashima-Ohya Y."/>
            <person name="Watanabe K."/>
            <person name="Yamazaki M."/>
            <person name="Kanehori K."/>
            <person name="Kawamoto T."/>
            <person name="Nunoshiba T."/>
            <person name="Yamamoto Y."/>
            <person name="Aramaki H."/>
            <person name="Makino K."/>
            <person name="Suzuki M."/>
        </authorList>
    </citation>
    <scope>NUCLEOTIDE SEQUENCE [LARGE SCALE GENOMIC DNA]</scope>
    <source>
        <strain evidence="2">ATCC 51530 / DSM 4299 / JCM 9571 / NBRC 15438 / GSS1</strain>
    </source>
</reference>
<dbReference type="PaxDb" id="273116-14324387"/>
<dbReference type="Proteomes" id="UP000001017">
    <property type="component" value="Chromosome"/>
</dbReference>
<dbReference type="SUPFAM" id="SSF54593">
    <property type="entry name" value="Glyoxalase/Bleomycin resistance protein/Dihydroxybiphenyl dioxygenase"/>
    <property type="match status" value="1"/>
</dbReference>
<name>Q97CC9_THEVO</name>
<sequence length="126" mass="13924">MKVTGIGWLGYEVRTGESDYLKAVDLFKSFFGIEPSEFDRESALFVLPNGDEFEVKNGASGSDNACNREVAGFLVDDIPSGIKRLNNIGVSDIDSLECGSDGSCWQHFRLPDGTEFELKSYSRVKQ</sequence>
<accession>Q97CC9</accession>
<dbReference type="EMBL" id="BA000011">
    <property type="protein sequence ID" value="BAB59315.1"/>
    <property type="molecule type" value="Genomic_DNA"/>
</dbReference>
<reference evidence="1 2" key="1">
    <citation type="journal article" date="1999" name="Proc. Jpn. Acad.">
        <title>Determination of the complete genomic DNA sequence of Thermoplasma volvanium GSS1.</title>
        <authorList>
            <person name="Kawashima T."/>
            <person name="Yamamoto Y."/>
            <person name="Aramaki H."/>
            <person name="Nunoshiba T."/>
            <person name="Kawamoto T."/>
            <person name="Watanabe K."/>
            <person name="Yamazaki M."/>
            <person name="Kanehori K."/>
            <person name="Amano N."/>
            <person name="Ohya Y."/>
            <person name="Makino K."/>
            <person name="Suzuki M."/>
        </authorList>
    </citation>
    <scope>NUCLEOTIDE SEQUENCE [LARGE SCALE GENOMIC DNA]</scope>
    <source>
        <strain evidence="2">ATCC 51530 / DSM 4299 / JCM 9571 / NBRC 15438 / GSS1</strain>
    </source>
</reference>
<dbReference type="KEGG" id="tvo:TVG0181068"/>
<dbReference type="GeneID" id="1441658"/>
<dbReference type="InterPro" id="IPR029068">
    <property type="entry name" value="Glyas_Bleomycin-R_OHBP_Dase"/>
</dbReference>